<feature type="non-terminal residue" evidence="1">
    <location>
        <position position="1"/>
    </location>
</feature>
<protein>
    <submittedName>
        <fullName evidence="1">Uncharacterized protein</fullName>
    </submittedName>
</protein>
<organism evidence="1">
    <name type="scientific">Arion vulgaris</name>
    <dbReference type="NCBI Taxonomy" id="1028688"/>
    <lineage>
        <taxon>Eukaryota</taxon>
        <taxon>Metazoa</taxon>
        <taxon>Spiralia</taxon>
        <taxon>Lophotrochozoa</taxon>
        <taxon>Mollusca</taxon>
        <taxon>Gastropoda</taxon>
        <taxon>Heterobranchia</taxon>
        <taxon>Euthyneura</taxon>
        <taxon>Panpulmonata</taxon>
        <taxon>Eupulmonata</taxon>
        <taxon>Stylommatophora</taxon>
        <taxon>Helicina</taxon>
        <taxon>Arionoidea</taxon>
        <taxon>Arionidae</taxon>
        <taxon>Arion</taxon>
    </lineage>
</organism>
<proteinExistence type="predicted"/>
<gene>
    <name evidence="1" type="primary">ORF4437</name>
</gene>
<sequence length="99" mass="11224">SESCDVPSLLTRWWNKLNLSKSNTQKHSKVVNFDVSPLCVPKYVSSRKYMTQSKSAILPKQAAQLSTKYSPVKISKGQHPLNKKMEVTLKQRSQSMSNL</sequence>
<dbReference type="AlphaFoldDB" id="A0A0B6XZ64"/>
<dbReference type="EMBL" id="HACG01001700">
    <property type="protein sequence ID" value="CEK48565.1"/>
    <property type="molecule type" value="Transcribed_RNA"/>
</dbReference>
<name>A0A0B6XZ64_9EUPU</name>
<reference evidence="1" key="1">
    <citation type="submission" date="2014-12" db="EMBL/GenBank/DDBJ databases">
        <title>Insight into the proteome of Arion vulgaris.</title>
        <authorList>
            <person name="Aradska J."/>
            <person name="Bulat T."/>
            <person name="Smidak R."/>
            <person name="Sarate P."/>
            <person name="Gangsoo J."/>
            <person name="Sialana F."/>
            <person name="Bilban M."/>
            <person name="Lubec G."/>
        </authorList>
    </citation>
    <scope>NUCLEOTIDE SEQUENCE</scope>
    <source>
        <tissue evidence="1">Skin</tissue>
    </source>
</reference>
<evidence type="ECO:0000313" key="1">
    <source>
        <dbReference type="EMBL" id="CEK48565.1"/>
    </source>
</evidence>
<feature type="non-terminal residue" evidence="1">
    <location>
        <position position="99"/>
    </location>
</feature>
<accession>A0A0B6XZ64</accession>